<name>A0ABN8ZTR8_RANTA</name>
<evidence type="ECO:0000313" key="2">
    <source>
        <dbReference type="EMBL" id="CAI9175124.1"/>
    </source>
</evidence>
<dbReference type="Proteomes" id="UP001176941">
    <property type="component" value="Chromosome 4"/>
</dbReference>
<protein>
    <submittedName>
        <fullName evidence="2">Uncharacterized protein</fullName>
    </submittedName>
</protein>
<feature type="region of interest" description="Disordered" evidence="1">
    <location>
        <begin position="1"/>
        <end position="49"/>
    </location>
</feature>
<dbReference type="EMBL" id="OX459940">
    <property type="protein sequence ID" value="CAI9175124.1"/>
    <property type="molecule type" value="Genomic_DNA"/>
</dbReference>
<keyword evidence="3" id="KW-1185">Reference proteome</keyword>
<sequence length="202" mass="21161">MAAAFRRPVLQPLPSVGSPGLPGFGRGQVLTKKRRLKRPPRPGAQGRLCPYLSVPTPQASVAGPQSLSLAICHSESPCDARPYSAHVSRWPGDSLVKGREASELGCPPSGGFQGTPRTRDCNLLVAAPGSSGEDPRSVEASPSLLASPVLPRRARATPAGELLLVQNGSTLEVFTKATFLLEMMGSSRVPGGGSRHELTPLQ</sequence>
<organism evidence="2 3">
    <name type="scientific">Rangifer tarandus platyrhynchus</name>
    <name type="common">Svalbard reindeer</name>
    <dbReference type="NCBI Taxonomy" id="3082113"/>
    <lineage>
        <taxon>Eukaryota</taxon>
        <taxon>Metazoa</taxon>
        <taxon>Chordata</taxon>
        <taxon>Craniata</taxon>
        <taxon>Vertebrata</taxon>
        <taxon>Euteleostomi</taxon>
        <taxon>Mammalia</taxon>
        <taxon>Eutheria</taxon>
        <taxon>Laurasiatheria</taxon>
        <taxon>Artiodactyla</taxon>
        <taxon>Ruminantia</taxon>
        <taxon>Pecora</taxon>
        <taxon>Cervidae</taxon>
        <taxon>Odocoileinae</taxon>
        <taxon>Rangifer</taxon>
    </lineage>
</organism>
<accession>A0ABN8ZTR8</accession>
<feature type="compositionally biased region" description="Basic residues" evidence="1">
    <location>
        <begin position="31"/>
        <end position="40"/>
    </location>
</feature>
<reference evidence="2" key="1">
    <citation type="submission" date="2023-04" db="EMBL/GenBank/DDBJ databases">
        <authorList>
            <consortium name="ELIXIR-Norway"/>
        </authorList>
    </citation>
    <scope>NUCLEOTIDE SEQUENCE [LARGE SCALE GENOMIC DNA]</scope>
</reference>
<gene>
    <name evidence="2" type="ORF">MRATA1EN1_LOCUS24086</name>
</gene>
<evidence type="ECO:0000256" key="1">
    <source>
        <dbReference type="SAM" id="MobiDB-lite"/>
    </source>
</evidence>
<proteinExistence type="predicted"/>
<evidence type="ECO:0000313" key="3">
    <source>
        <dbReference type="Proteomes" id="UP001176941"/>
    </source>
</evidence>